<reference evidence="6 7" key="1">
    <citation type="submission" date="2024-04" db="EMBL/GenBank/DDBJ databases">
        <title>Aurantiacibacter sp. DGU6 16S ribosomal RNA gene Genome sequencing and assembly.</title>
        <authorList>
            <person name="Park S."/>
        </authorList>
    </citation>
    <scope>NUCLEOTIDE SEQUENCE [LARGE SCALE GENOMIC DNA]</scope>
    <source>
        <strain evidence="6 7">DGU6</strain>
    </source>
</reference>
<dbReference type="GO" id="GO:0032259">
    <property type="term" value="P:methylation"/>
    <property type="evidence" value="ECO:0007669"/>
    <property type="project" value="UniProtKB-KW"/>
</dbReference>
<feature type="transmembrane region" description="Helical" evidence="5">
    <location>
        <begin position="101"/>
        <end position="126"/>
    </location>
</feature>
<dbReference type="EC" id="2.1.1.334" evidence="6"/>
<dbReference type="Pfam" id="PF04191">
    <property type="entry name" value="PEMT"/>
    <property type="match status" value="1"/>
</dbReference>
<keyword evidence="2 5" id="KW-0812">Transmembrane</keyword>
<dbReference type="EC" id="2.1.1.100" evidence="6"/>
<comment type="subcellular location">
    <subcellularLocation>
        <location evidence="1">Endomembrane system</location>
        <topology evidence="1">Multi-pass membrane protein</topology>
    </subcellularLocation>
</comment>
<protein>
    <submittedName>
        <fullName evidence="6">Isoprenylcysteine carboxylmethyltransferase family protein</fullName>
        <ecNumber evidence="6">2.1.1.100</ecNumber>
        <ecNumber evidence="6">2.1.1.334</ecNumber>
    </submittedName>
</protein>
<comment type="caution">
    <text evidence="6">The sequence shown here is derived from an EMBL/GenBank/DDBJ whole genome shotgun (WGS) entry which is preliminary data.</text>
</comment>
<keyword evidence="3 5" id="KW-1133">Transmembrane helix</keyword>
<dbReference type="InterPro" id="IPR052527">
    <property type="entry name" value="Metal_cation-efflux_comp"/>
</dbReference>
<name>A0ABU9IHM8_9SPHN</name>
<dbReference type="PANTHER" id="PTHR43847:SF1">
    <property type="entry name" value="BLL3993 PROTEIN"/>
    <property type="match status" value="1"/>
</dbReference>
<dbReference type="InterPro" id="IPR007318">
    <property type="entry name" value="Phopholipid_MeTrfase"/>
</dbReference>
<proteinExistence type="predicted"/>
<evidence type="ECO:0000256" key="5">
    <source>
        <dbReference type="SAM" id="Phobius"/>
    </source>
</evidence>
<evidence type="ECO:0000256" key="2">
    <source>
        <dbReference type="ARBA" id="ARBA00022692"/>
    </source>
</evidence>
<keyword evidence="7" id="KW-1185">Reference proteome</keyword>
<dbReference type="PANTHER" id="PTHR43847">
    <property type="entry name" value="BLL3993 PROTEIN"/>
    <property type="match status" value="1"/>
</dbReference>
<evidence type="ECO:0000256" key="3">
    <source>
        <dbReference type="ARBA" id="ARBA00022989"/>
    </source>
</evidence>
<dbReference type="EMBL" id="JBBYHV010000002">
    <property type="protein sequence ID" value="MEL1251408.1"/>
    <property type="molecule type" value="Genomic_DNA"/>
</dbReference>
<dbReference type="GO" id="GO:0004671">
    <property type="term" value="F:protein C-terminal S-isoprenylcysteine carboxyl O-methyltransferase activity"/>
    <property type="evidence" value="ECO:0007669"/>
    <property type="project" value="UniProtKB-EC"/>
</dbReference>
<dbReference type="RefSeq" id="WP_341673961.1">
    <property type="nucleotide sequence ID" value="NZ_JBBYHV010000002.1"/>
</dbReference>
<keyword evidence="4 5" id="KW-0472">Membrane</keyword>
<dbReference type="Gene3D" id="1.20.120.1630">
    <property type="match status" value="1"/>
</dbReference>
<evidence type="ECO:0000256" key="4">
    <source>
        <dbReference type="ARBA" id="ARBA00023136"/>
    </source>
</evidence>
<sequence>MADKQHPFELAIPPAVLLIAGFALIWAAERFLPAAALTFPAQKWLAVGLVVAGVGVILAGILTFRRHQTSVDPRDPGVASTLVDGGIFALTRNPMYLGMTLILAGSALGHGNWVALVVPVLFALWIDRFQIVPEERSLGAAFPEAFAAYREKTRRWL</sequence>
<organism evidence="6 7">
    <name type="scientific">Aurantiacibacter gilvus</name>
    <dbReference type="NCBI Taxonomy" id="3139141"/>
    <lineage>
        <taxon>Bacteria</taxon>
        <taxon>Pseudomonadati</taxon>
        <taxon>Pseudomonadota</taxon>
        <taxon>Alphaproteobacteria</taxon>
        <taxon>Sphingomonadales</taxon>
        <taxon>Erythrobacteraceae</taxon>
        <taxon>Aurantiacibacter</taxon>
    </lineage>
</organism>
<gene>
    <name evidence="6" type="ORF">AAEO60_12090</name>
</gene>
<keyword evidence="6" id="KW-0808">Transferase</keyword>
<evidence type="ECO:0000313" key="6">
    <source>
        <dbReference type="EMBL" id="MEL1251408.1"/>
    </source>
</evidence>
<dbReference type="Proteomes" id="UP001497045">
    <property type="component" value="Unassembled WGS sequence"/>
</dbReference>
<evidence type="ECO:0000256" key="1">
    <source>
        <dbReference type="ARBA" id="ARBA00004127"/>
    </source>
</evidence>
<keyword evidence="6" id="KW-0489">Methyltransferase</keyword>
<feature type="transmembrane region" description="Helical" evidence="5">
    <location>
        <begin position="12"/>
        <end position="32"/>
    </location>
</feature>
<feature type="transmembrane region" description="Helical" evidence="5">
    <location>
        <begin position="44"/>
        <end position="64"/>
    </location>
</feature>
<accession>A0ABU9IHM8</accession>
<evidence type="ECO:0000313" key="7">
    <source>
        <dbReference type="Proteomes" id="UP001497045"/>
    </source>
</evidence>